<dbReference type="InterPro" id="IPR005018">
    <property type="entry name" value="DOMON_domain"/>
</dbReference>
<dbReference type="SUPFAM" id="SSF49742">
    <property type="entry name" value="PHM/PNGase F"/>
    <property type="match status" value="4"/>
</dbReference>
<dbReference type="Gene3D" id="2.60.40.1210">
    <property type="entry name" value="Cellobiose dehydrogenase, cytochrome domain"/>
    <property type="match status" value="2"/>
</dbReference>
<keyword evidence="7" id="KW-0186">Copper</keyword>
<dbReference type="OrthoDB" id="10003276at2759"/>
<keyword evidence="14" id="KW-1185">Reference proteome</keyword>
<evidence type="ECO:0000256" key="6">
    <source>
        <dbReference type="ARBA" id="ARBA00023002"/>
    </source>
</evidence>
<gene>
    <name evidence="13" type="ORF">DGYR_LOCUS1615</name>
</gene>
<sequence>MVRSIPSPKTVSIFWEKSRLDSIKKIKYFGTFVDQDNTYQSCLKDDKLYIQEDGRFFPIRNSNSDYIQVRFPSNKYRFDLMMFFAYADSYQKRSIKAEMSHTLTVCTITYSIYTSKKYFWYGMDCTDEGFETVKISSANSLEITFREIEFFDFNTPIETTTILETTTPEETTTVLETTTPEETTKALDTTSVIETTTLEETTTVLETTTPEEITTERGTTEEITTTSQTSQSYYFKVIVEKTLNLLITNTILNNTNFNNCYNACNNNCSAFSYDFLMKSLLQLATSFPAVSEDFTHSLILKAPDIYKVFWKYNETHITFEVQVKTKGWIGFGISPNGGMRGSDIVIGWVKDGKTSFTDRHATGNTVPVIDKSQDWTLLMGKETPEYTVFKFTRLQKNCDLEDRTITEGTSRLIWSYNDNDPESDTPTYHGASNRGVHSTQLISTAPVKNRQEILKDAFPIEIVMNKNNIPNYSDTQYKCAIFSMLNSTEKHHIIMMEPIIQKGNEDYVHHFILSGCNADALTDEDVGEAYNCYEDDERIKKQKCSNIITGWAVGGQEFYFPDEVGFPISNDQAKNYVQLEVHYDNPKLRSGIVDSSGIRLWVTKKLRKYDSNIIEAGHIVKHSQIIPPYAENFVSVGHCPKECITEAFTKDNLEEVNVFAVFLHSHLKGVGIKIRHFRNDIELEPMAYDDSYDFNFQEIRNLKQIRKIKKGDQLTVECTYNTLSETKPVYGGLRTRDEMCLAFILYYPKSSLSICLTEPKRKVLAFFKRDLDFEDVDWKNRNIRDAFQSVVKLPEVTAACVIKNQTIKIWSYKFQEAKQIYEKNDTCPTPETTQAPTPALPPYVILEFPRPSEIFNHEIVLKAPDVYKLFWKYDDKKITFEIMVKTKGWVGFGLSPNGGMKDSDVVIGWVKAGKVSFEDRHAVGNSEPRLDKSQDWRLLSGQEKEHYTILKFERNLRTCDPQDRDINDETTRLIWSYNIEDPKDGSPAYHGVYNKGTKSLQLIATPKPKNREEFLKNAFPVDILNSNYTMPITKDTSYYCEVFKIPPLKQKHHVIAAEAIIDKKNIDVLHHIIIYGCETSKLKDEHVGTSWDCFDYEINMGPPTTSCRTVMFAWAVGGEIDFYPENVGFPLGGDNDPVYVKMETHYDNPGYRKDIVDSSGLRLWVTKDLRKYDFNIMQMGHIVTPFQVVPPHEKKFKTVGYCPEQCSSQAFEKDNLEEINIFAILLHSHLKGVALKVRHFRDDIELKPLVEDKTYDFNLQEYRPFKKIKKFKKGDRLMLECIYNTLDEEKPVLGGLSSKEEMCLAFVMYYPRLSISRCETMPDPGILGQINKWGKEEVDWSDKSKRNKYQILVETNTVRVSCAGHGIDYKIDPQPITLSLPKSLYKPFEEKCSKTTTTDSASRNASTNLIFYVLRLNSV</sequence>
<dbReference type="InterPro" id="IPR028460">
    <property type="entry name" value="Tbh/DBH"/>
</dbReference>
<evidence type="ECO:0000256" key="4">
    <source>
        <dbReference type="ARBA" id="ARBA00022723"/>
    </source>
</evidence>
<accession>A0A7I8VA81</accession>
<feature type="domain" description="DOMON" evidence="12">
    <location>
        <begin position="304"/>
        <end position="417"/>
    </location>
</feature>
<keyword evidence="4" id="KW-0479">Metal-binding</keyword>
<keyword evidence="6" id="KW-0560">Oxidoreductase</keyword>
<keyword evidence="8" id="KW-0503">Monooxygenase</keyword>
<dbReference type="CDD" id="cd09631">
    <property type="entry name" value="DOMON_DOH"/>
    <property type="match status" value="2"/>
</dbReference>
<dbReference type="Pfam" id="PF01082">
    <property type="entry name" value="Cu2_monooxygen"/>
    <property type="match status" value="2"/>
</dbReference>
<dbReference type="InterPro" id="IPR036939">
    <property type="entry name" value="Cu2_ascorb_mOase_N_sf"/>
</dbReference>
<dbReference type="InterPro" id="IPR000945">
    <property type="entry name" value="DBH-like"/>
</dbReference>
<dbReference type="GO" id="GO:0005615">
    <property type="term" value="C:extracellular space"/>
    <property type="evidence" value="ECO:0007669"/>
    <property type="project" value="TreeGrafter"/>
</dbReference>
<reference evidence="13 14" key="1">
    <citation type="submission" date="2020-08" db="EMBL/GenBank/DDBJ databases">
        <authorList>
            <person name="Hejnol A."/>
        </authorList>
    </citation>
    <scope>NUCLEOTIDE SEQUENCE [LARGE SCALE GENOMIC DNA]</scope>
</reference>
<comment type="subcellular location">
    <subcellularLocation>
        <location evidence="2">Membrane</location>
    </subcellularLocation>
</comment>
<dbReference type="InterPro" id="IPR008977">
    <property type="entry name" value="PHM/PNGase_F_dom_sf"/>
</dbReference>
<dbReference type="GO" id="GO:0005507">
    <property type="term" value="F:copper ion binding"/>
    <property type="evidence" value="ECO:0007669"/>
    <property type="project" value="InterPro"/>
</dbReference>
<proteinExistence type="inferred from homology"/>
<dbReference type="SMART" id="SM00664">
    <property type="entry name" value="DoH"/>
    <property type="match status" value="2"/>
</dbReference>
<keyword evidence="10" id="KW-1015">Disulfide bond</keyword>
<dbReference type="PROSITE" id="PS50836">
    <property type="entry name" value="DOMON"/>
    <property type="match status" value="2"/>
</dbReference>
<dbReference type="GO" id="GO:0030667">
    <property type="term" value="C:secretory granule membrane"/>
    <property type="evidence" value="ECO:0007669"/>
    <property type="project" value="TreeGrafter"/>
</dbReference>
<dbReference type="FunFam" id="2.60.120.230:FF:000001">
    <property type="entry name" value="Monooxygenase, DBH-like 1"/>
    <property type="match status" value="2"/>
</dbReference>
<dbReference type="Gene3D" id="2.60.120.310">
    <property type="entry name" value="Copper type II, ascorbate-dependent monooxygenase, N-terminal domain"/>
    <property type="match status" value="2"/>
</dbReference>
<dbReference type="PANTHER" id="PTHR10157">
    <property type="entry name" value="DOPAMINE BETA HYDROXYLASE RELATED"/>
    <property type="match status" value="1"/>
</dbReference>
<dbReference type="GO" id="GO:0042420">
    <property type="term" value="P:dopamine catabolic process"/>
    <property type="evidence" value="ECO:0007669"/>
    <property type="project" value="TreeGrafter"/>
</dbReference>
<keyword evidence="9" id="KW-0472">Membrane</keyword>
<evidence type="ECO:0000256" key="9">
    <source>
        <dbReference type="ARBA" id="ARBA00023136"/>
    </source>
</evidence>
<evidence type="ECO:0000256" key="3">
    <source>
        <dbReference type="ARBA" id="ARBA00010676"/>
    </source>
</evidence>
<dbReference type="GO" id="GO:0006589">
    <property type="term" value="P:octopamine biosynthetic process"/>
    <property type="evidence" value="ECO:0007669"/>
    <property type="project" value="TreeGrafter"/>
</dbReference>
<dbReference type="Pfam" id="PF03712">
    <property type="entry name" value="Cu2_monoox_C"/>
    <property type="match status" value="2"/>
</dbReference>
<evidence type="ECO:0000256" key="11">
    <source>
        <dbReference type="ARBA" id="ARBA00023180"/>
    </source>
</evidence>
<dbReference type="GO" id="GO:0042421">
    <property type="term" value="P:norepinephrine biosynthetic process"/>
    <property type="evidence" value="ECO:0007669"/>
    <property type="project" value="TreeGrafter"/>
</dbReference>
<dbReference type="Gene3D" id="2.60.120.230">
    <property type="match status" value="2"/>
</dbReference>
<evidence type="ECO:0000256" key="1">
    <source>
        <dbReference type="ARBA" id="ARBA00001973"/>
    </source>
</evidence>
<evidence type="ECO:0000256" key="5">
    <source>
        <dbReference type="ARBA" id="ARBA00022729"/>
    </source>
</evidence>
<dbReference type="Proteomes" id="UP000549394">
    <property type="component" value="Unassembled WGS sequence"/>
</dbReference>
<dbReference type="InterPro" id="IPR045266">
    <property type="entry name" value="DOH_DOMON"/>
</dbReference>
<dbReference type="FunFam" id="2.60.40.1210:FF:000001">
    <property type="entry name" value="Monooxygenase, DBH-like 1, like"/>
    <property type="match status" value="2"/>
</dbReference>
<dbReference type="GO" id="GO:0004500">
    <property type="term" value="F:dopamine beta-monooxygenase activity"/>
    <property type="evidence" value="ECO:0007669"/>
    <property type="project" value="InterPro"/>
</dbReference>
<evidence type="ECO:0000313" key="13">
    <source>
        <dbReference type="EMBL" id="CAD5112484.1"/>
    </source>
</evidence>
<organism evidence="13 14">
    <name type="scientific">Dimorphilus gyrociliatus</name>
    <dbReference type="NCBI Taxonomy" id="2664684"/>
    <lineage>
        <taxon>Eukaryota</taxon>
        <taxon>Metazoa</taxon>
        <taxon>Spiralia</taxon>
        <taxon>Lophotrochozoa</taxon>
        <taxon>Annelida</taxon>
        <taxon>Polychaeta</taxon>
        <taxon>Polychaeta incertae sedis</taxon>
        <taxon>Dinophilidae</taxon>
        <taxon>Dimorphilus</taxon>
    </lineage>
</organism>
<keyword evidence="11" id="KW-0325">Glycoprotein</keyword>
<protein>
    <submittedName>
        <fullName evidence="13">DgyrCDS1700</fullName>
    </submittedName>
</protein>
<dbReference type="EMBL" id="CAJFCJ010000002">
    <property type="protein sequence ID" value="CAD5112484.1"/>
    <property type="molecule type" value="Genomic_DNA"/>
</dbReference>
<name>A0A7I8VA81_9ANNE</name>
<dbReference type="PANTHER" id="PTHR10157:SF23">
    <property type="entry name" value="MOXD1 HOMOLOG 1"/>
    <property type="match status" value="1"/>
</dbReference>
<evidence type="ECO:0000256" key="10">
    <source>
        <dbReference type="ARBA" id="ARBA00023157"/>
    </source>
</evidence>
<dbReference type="InterPro" id="IPR014784">
    <property type="entry name" value="Cu2_ascorb_mOase-like_C"/>
</dbReference>
<dbReference type="InterPro" id="IPR000323">
    <property type="entry name" value="Cu2_ascorb_mOase_N"/>
</dbReference>
<evidence type="ECO:0000256" key="2">
    <source>
        <dbReference type="ARBA" id="ARBA00004370"/>
    </source>
</evidence>
<dbReference type="Pfam" id="PF03351">
    <property type="entry name" value="DOMON"/>
    <property type="match status" value="2"/>
</dbReference>
<dbReference type="SUPFAM" id="SSF49344">
    <property type="entry name" value="CBD9-like"/>
    <property type="match status" value="2"/>
</dbReference>
<comment type="caution">
    <text evidence="13">The sequence shown here is derived from an EMBL/GenBank/DDBJ whole genome shotgun (WGS) entry which is preliminary data.</text>
</comment>
<dbReference type="InterPro" id="IPR024548">
    <property type="entry name" value="Cu2_monoox_C"/>
</dbReference>
<evidence type="ECO:0000259" key="12">
    <source>
        <dbReference type="PROSITE" id="PS50836"/>
    </source>
</evidence>
<evidence type="ECO:0000256" key="7">
    <source>
        <dbReference type="ARBA" id="ARBA00023008"/>
    </source>
</evidence>
<keyword evidence="5" id="KW-0732">Signal</keyword>
<comment type="similarity">
    <text evidence="3">Belongs to the copper type II ascorbate-dependent monooxygenase family.</text>
</comment>
<evidence type="ECO:0000313" key="14">
    <source>
        <dbReference type="Proteomes" id="UP000549394"/>
    </source>
</evidence>
<comment type="cofactor">
    <cofactor evidence="1">
        <name>Cu(2+)</name>
        <dbReference type="ChEBI" id="CHEBI:29036"/>
    </cofactor>
</comment>
<evidence type="ECO:0000256" key="8">
    <source>
        <dbReference type="ARBA" id="ARBA00023033"/>
    </source>
</evidence>
<dbReference type="FunFam" id="2.60.120.310:FF:000004">
    <property type="entry name" value="DBH-like monooxygenase protein 1"/>
    <property type="match status" value="2"/>
</dbReference>
<dbReference type="PRINTS" id="PR00767">
    <property type="entry name" value="DBMONOXGNASE"/>
</dbReference>
<feature type="domain" description="DOMON" evidence="12">
    <location>
        <begin position="865"/>
        <end position="978"/>
    </location>
</feature>